<dbReference type="Proteomes" id="UP001430954">
    <property type="component" value="Unassembled WGS sequence"/>
</dbReference>
<sequence>MIRSLMKLAIGYAVTRALAKSGGPAGLLKSVFSSGSNSSGYDRRTNRGILRTPRQKRADARGRH</sequence>
<evidence type="ECO:0000256" key="1">
    <source>
        <dbReference type="SAM" id="MobiDB-lite"/>
    </source>
</evidence>
<evidence type="ECO:0000313" key="2">
    <source>
        <dbReference type="EMBL" id="MBZ4038276.1"/>
    </source>
</evidence>
<evidence type="ECO:0000313" key="3">
    <source>
        <dbReference type="Proteomes" id="UP001430954"/>
    </source>
</evidence>
<comment type="caution">
    <text evidence="2">The sequence shown here is derived from an EMBL/GenBank/DDBJ whole genome shotgun (WGS) entry which is preliminary data.</text>
</comment>
<accession>A0ABS7T331</accession>
<protein>
    <submittedName>
        <fullName evidence="2">Uncharacterized protein</fullName>
    </submittedName>
</protein>
<organism evidence="2 3">
    <name type="scientific">Novilysobacter selenitireducens</name>
    <dbReference type="NCBI Taxonomy" id="2872639"/>
    <lineage>
        <taxon>Bacteria</taxon>
        <taxon>Pseudomonadati</taxon>
        <taxon>Pseudomonadota</taxon>
        <taxon>Gammaproteobacteria</taxon>
        <taxon>Lysobacterales</taxon>
        <taxon>Lysobacteraceae</taxon>
        <taxon>Novilysobacter</taxon>
    </lineage>
</organism>
<gene>
    <name evidence="2" type="ORF">K6753_01835</name>
</gene>
<dbReference type="RefSeq" id="WP_223674472.1">
    <property type="nucleotide sequence ID" value="NZ_JAINZW010000001.1"/>
</dbReference>
<keyword evidence="3" id="KW-1185">Reference proteome</keyword>
<dbReference type="EMBL" id="JAINZW010000001">
    <property type="protein sequence ID" value="MBZ4038276.1"/>
    <property type="molecule type" value="Genomic_DNA"/>
</dbReference>
<feature type="region of interest" description="Disordered" evidence="1">
    <location>
        <begin position="33"/>
        <end position="64"/>
    </location>
</feature>
<reference evidence="2 3" key="1">
    <citation type="submission" date="2021-09" db="EMBL/GenBank/DDBJ databases">
        <title>Lysobacter sp. 13A isolated from the river sediment.</title>
        <authorList>
            <person name="Liu H."/>
            <person name="Li S."/>
            <person name="Mao S."/>
        </authorList>
    </citation>
    <scope>NUCLEOTIDE SEQUENCE [LARGE SCALE GENOMIC DNA]</scope>
    <source>
        <strain evidence="2 3">13A</strain>
    </source>
</reference>
<name>A0ABS7T331_9GAMM</name>
<proteinExistence type="predicted"/>